<name>A0ACC2BD52_DIPCM</name>
<gene>
    <name evidence="1" type="ORF">O6H91_16G063700</name>
</gene>
<evidence type="ECO:0000313" key="1">
    <source>
        <dbReference type="EMBL" id="KAJ7527618.1"/>
    </source>
</evidence>
<organism evidence="1 2">
    <name type="scientific">Diphasiastrum complanatum</name>
    <name type="common">Issler's clubmoss</name>
    <name type="synonym">Lycopodium complanatum</name>
    <dbReference type="NCBI Taxonomy" id="34168"/>
    <lineage>
        <taxon>Eukaryota</taxon>
        <taxon>Viridiplantae</taxon>
        <taxon>Streptophyta</taxon>
        <taxon>Embryophyta</taxon>
        <taxon>Tracheophyta</taxon>
        <taxon>Lycopodiopsida</taxon>
        <taxon>Lycopodiales</taxon>
        <taxon>Lycopodiaceae</taxon>
        <taxon>Lycopodioideae</taxon>
        <taxon>Diphasiastrum</taxon>
    </lineage>
</organism>
<evidence type="ECO:0000313" key="2">
    <source>
        <dbReference type="Proteomes" id="UP001162992"/>
    </source>
</evidence>
<dbReference type="EMBL" id="CM055107">
    <property type="protein sequence ID" value="KAJ7527618.1"/>
    <property type="molecule type" value="Genomic_DNA"/>
</dbReference>
<proteinExistence type="predicted"/>
<reference evidence="2" key="1">
    <citation type="journal article" date="2024" name="Proc. Natl. Acad. Sci. U.S.A.">
        <title>Extraordinary preservation of gene collinearity over three hundred million years revealed in homosporous lycophytes.</title>
        <authorList>
            <person name="Li C."/>
            <person name="Wickell D."/>
            <person name="Kuo L.Y."/>
            <person name="Chen X."/>
            <person name="Nie B."/>
            <person name="Liao X."/>
            <person name="Peng D."/>
            <person name="Ji J."/>
            <person name="Jenkins J."/>
            <person name="Williams M."/>
            <person name="Shu S."/>
            <person name="Plott C."/>
            <person name="Barry K."/>
            <person name="Rajasekar S."/>
            <person name="Grimwood J."/>
            <person name="Han X."/>
            <person name="Sun S."/>
            <person name="Hou Z."/>
            <person name="He W."/>
            <person name="Dai G."/>
            <person name="Sun C."/>
            <person name="Schmutz J."/>
            <person name="Leebens-Mack J.H."/>
            <person name="Li F.W."/>
            <person name="Wang L."/>
        </authorList>
    </citation>
    <scope>NUCLEOTIDE SEQUENCE [LARGE SCALE GENOMIC DNA]</scope>
    <source>
        <strain evidence="2">cv. PW_Plant_1</strain>
    </source>
</reference>
<protein>
    <submittedName>
        <fullName evidence="1">Uncharacterized protein</fullName>
    </submittedName>
</protein>
<accession>A0ACC2BD52</accession>
<comment type="caution">
    <text evidence="1">The sequence shown here is derived from an EMBL/GenBank/DDBJ whole genome shotgun (WGS) entry which is preliminary data.</text>
</comment>
<sequence>MGCCCSSTEYVTPRPHTLLPDPTGACTFSASRNALMSQNFNVFKGEEDNALLWLFLRVKGNLDGVNDSYFVLENFWRPPFSDEGDVLCWCHLPAFQRDRSYSSSGHEEYGISPDLNSEVYWYDSQYDQPALASMILWKREEWQFHVRIGFYRDRYMEEPLGVLEICSRGWIVQKIGGPGKSFVQPIEDVKNVRYVFEDRNGLHFPIDVNMVLKNNSRVLSYDCCMFGFLVTPGSYRAIGYKFIVSSKAGHDPGLAFLVAFVCASAFSPENIGSNLRVSQMCQKSID</sequence>
<dbReference type="Proteomes" id="UP001162992">
    <property type="component" value="Chromosome 16"/>
</dbReference>
<keyword evidence="2" id="KW-1185">Reference proteome</keyword>